<dbReference type="EMBL" id="JANBUJ010000743">
    <property type="protein sequence ID" value="KAJ2770381.1"/>
    <property type="molecule type" value="Genomic_DNA"/>
</dbReference>
<gene>
    <name evidence="1" type="ORF">IWQ57_002689</name>
</gene>
<sequence length="366" mass="38786">MPALHFVDVVAYSRPAEQAALPPPAAEDAADHTLASYASSAVVWHSPEPALTKLHGDAADRLAGASIAGAVTVTAYPTPSQAPPARAATVGSLLDSGYAHHGAMFDAQALAAPDTAMSGFTTALTVAFGAALPATSPYPPFPAIAATPSDTHQNSKASSASPGMDHAATPHMHHDMAPAMSAMLRPIPRPLEIHPLPTMPSFDEFTSGSRIAMTHSEPATASIHGAGMGCTGSTDSGIHSADVLGFGLATRPSSSGNKDSSAMFPICEDPLLNDISYWGEKNFVCIPDMEKLRLKLNELGMTANHTDSLQKNFNDYQFKRQTDQRRIRHTNERAIVKFSNDNFLPGREDLLINVVRKSAIKKNQTN</sequence>
<keyword evidence="2" id="KW-1185">Reference proteome</keyword>
<accession>A0ACC1JZQ4</accession>
<proteinExistence type="predicted"/>
<feature type="non-terminal residue" evidence="1">
    <location>
        <position position="366"/>
    </location>
</feature>
<dbReference type="Proteomes" id="UP001140234">
    <property type="component" value="Unassembled WGS sequence"/>
</dbReference>
<protein>
    <submittedName>
        <fullName evidence="1">Uncharacterized protein</fullName>
    </submittedName>
</protein>
<organism evidence="1 2">
    <name type="scientific">Coemansia nantahalensis</name>
    <dbReference type="NCBI Taxonomy" id="2789366"/>
    <lineage>
        <taxon>Eukaryota</taxon>
        <taxon>Fungi</taxon>
        <taxon>Fungi incertae sedis</taxon>
        <taxon>Zoopagomycota</taxon>
        <taxon>Kickxellomycotina</taxon>
        <taxon>Kickxellomycetes</taxon>
        <taxon>Kickxellales</taxon>
        <taxon>Kickxellaceae</taxon>
        <taxon>Coemansia</taxon>
    </lineage>
</organism>
<name>A0ACC1JZQ4_9FUNG</name>
<reference evidence="1" key="1">
    <citation type="submission" date="2022-07" db="EMBL/GenBank/DDBJ databases">
        <title>Phylogenomic reconstructions and comparative analyses of Kickxellomycotina fungi.</title>
        <authorList>
            <person name="Reynolds N.K."/>
            <person name="Stajich J.E."/>
            <person name="Barry K."/>
            <person name="Grigoriev I.V."/>
            <person name="Crous P."/>
            <person name="Smith M.E."/>
        </authorList>
    </citation>
    <scope>NUCLEOTIDE SEQUENCE</scope>
    <source>
        <strain evidence="1">CBS 109366</strain>
    </source>
</reference>
<evidence type="ECO:0000313" key="1">
    <source>
        <dbReference type="EMBL" id="KAJ2770381.1"/>
    </source>
</evidence>
<evidence type="ECO:0000313" key="2">
    <source>
        <dbReference type="Proteomes" id="UP001140234"/>
    </source>
</evidence>
<comment type="caution">
    <text evidence="1">The sequence shown here is derived from an EMBL/GenBank/DDBJ whole genome shotgun (WGS) entry which is preliminary data.</text>
</comment>